<proteinExistence type="predicted"/>
<sequence>MDFIALTFIRACIHTINKREPSLPCATVDPSSCLTVLDPAVSALFKVRLNDAFGKRGKSFEDLPIANIGEYSFFGIAKNLRTLEDIEFLDATVLLANKLAESQTRQGIPGGYMITIDAVDNLAQPVVIAIKAELHEALRNNSEGEIPMLELVNDIFLSKSDKLFKIGILMKKDNPEESYPNSEWTAILYDENFTPGSKPSDYFWNGFLGLDISKNGKIQTSRFYTKMVDFIAQNYQGFEAQNAAKTRLEELMANENITILDPEQIKQTIIAPDLRGDFTEEIQSEFSHLIPKDTTLLENKIENHQIYFNNGIKVTGKKNQIQQQMRIIKNSDQLRNLSIEPGATIIVLPGDPSTVKK</sequence>
<name>A0ABW0EAI1_9BACT</name>
<dbReference type="RefSeq" id="WP_378017756.1">
    <property type="nucleotide sequence ID" value="NZ_JBHSKT010000007.1"/>
</dbReference>
<organism evidence="1 2">
    <name type="scientific">Adhaeribacter terreus</name>
    <dbReference type="NCBI Taxonomy" id="529703"/>
    <lineage>
        <taxon>Bacteria</taxon>
        <taxon>Pseudomonadati</taxon>
        <taxon>Bacteroidota</taxon>
        <taxon>Cytophagia</taxon>
        <taxon>Cytophagales</taxon>
        <taxon>Hymenobacteraceae</taxon>
        <taxon>Adhaeribacter</taxon>
    </lineage>
</organism>
<dbReference type="EMBL" id="JBHSKT010000007">
    <property type="protein sequence ID" value="MFC5271392.1"/>
    <property type="molecule type" value="Genomic_DNA"/>
</dbReference>
<evidence type="ECO:0000313" key="1">
    <source>
        <dbReference type="EMBL" id="MFC5271392.1"/>
    </source>
</evidence>
<comment type="caution">
    <text evidence="1">The sequence shown here is derived from an EMBL/GenBank/DDBJ whole genome shotgun (WGS) entry which is preliminary data.</text>
</comment>
<reference evidence="2" key="1">
    <citation type="journal article" date="2019" name="Int. J. Syst. Evol. Microbiol.">
        <title>The Global Catalogue of Microorganisms (GCM) 10K type strain sequencing project: providing services to taxonomists for standard genome sequencing and annotation.</title>
        <authorList>
            <consortium name="The Broad Institute Genomics Platform"/>
            <consortium name="The Broad Institute Genome Sequencing Center for Infectious Disease"/>
            <person name="Wu L."/>
            <person name="Ma J."/>
        </authorList>
    </citation>
    <scope>NUCLEOTIDE SEQUENCE [LARGE SCALE GENOMIC DNA]</scope>
    <source>
        <strain evidence="2">KACC 12602</strain>
    </source>
</reference>
<evidence type="ECO:0000313" key="2">
    <source>
        <dbReference type="Proteomes" id="UP001596161"/>
    </source>
</evidence>
<dbReference type="Proteomes" id="UP001596161">
    <property type="component" value="Unassembled WGS sequence"/>
</dbReference>
<evidence type="ECO:0008006" key="3">
    <source>
        <dbReference type="Google" id="ProtNLM"/>
    </source>
</evidence>
<gene>
    <name evidence="1" type="ORF">ACFPIB_12270</name>
</gene>
<keyword evidence="2" id="KW-1185">Reference proteome</keyword>
<accession>A0ABW0EAI1</accession>
<protein>
    <recommendedName>
        <fullName evidence="3">Nucleoid-associated protein</fullName>
    </recommendedName>
</protein>